<name>A0AA45R242_9PSEU</name>
<evidence type="ECO:0000256" key="1">
    <source>
        <dbReference type="SAM" id="MobiDB-lite"/>
    </source>
</evidence>
<dbReference type="AlphaFoldDB" id="A0AA45R242"/>
<feature type="region of interest" description="Disordered" evidence="1">
    <location>
        <begin position="36"/>
        <end position="160"/>
    </location>
</feature>
<evidence type="ECO:0000313" key="2">
    <source>
        <dbReference type="EMBL" id="QUF02372.1"/>
    </source>
</evidence>
<dbReference type="Proteomes" id="UP000677152">
    <property type="component" value="Chromosome"/>
</dbReference>
<protein>
    <submittedName>
        <fullName evidence="2">Uncharacterized protein</fullName>
    </submittedName>
</protein>
<proteinExistence type="predicted"/>
<feature type="compositionally biased region" description="Basic and acidic residues" evidence="1">
    <location>
        <begin position="36"/>
        <end position="61"/>
    </location>
</feature>
<sequence>MIQVDERVQAAFDDALARTRKQNAQVTADLAATAKRLEQEAGEREARAEAERAQLREKADRLLAVPQKPQPRSVDRGAGELAFGLEDEEGEARPSQPAQQPHAQPQAQPQPRGGQQEPPTQPFTQQPPSWQQPAQQPPARGRRAAPPPDDDDMSGQTWLS</sequence>
<evidence type="ECO:0000313" key="3">
    <source>
        <dbReference type="Proteomes" id="UP000677152"/>
    </source>
</evidence>
<feature type="compositionally biased region" description="Low complexity" evidence="1">
    <location>
        <begin position="93"/>
        <end position="139"/>
    </location>
</feature>
<reference evidence="2" key="1">
    <citation type="submission" date="2021-04" db="EMBL/GenBank/DDBJ databases">
        <title>Genomic sequence of Actinosynnema pretiosum subsp. pretiosum ATCC 31280 (C-14919).</title>
        <authorList>
            <person name="Bai L."/>
            <person name="Wang X."/>
            <person name="Xiao Y."/>
        </authorList>
    </citation>
    <scope>NUCLEOTIDE SEQUENCE</scope>
    <source>
        <strain evidence="2">ATCC 31280</strain>
    </source>
</reference>
<dbReference type="EMBL" id="CP073249">
    <property type="protein sequence ID" value="QUF02372.1"/>
    <property type="molecule type" value="Genomic_DNA"/>
</dbReference>
<accession>A0AA45R242</accession>
<gene>
    <name evidence="2" type="ORF">KCV87_23190</name>
</gene>
<organism evidence="2 3">
    <name type="scientific">Actinosynnema pretiosum subsp. pretiosum</name>
    <dbReference type="NCBI Taxonomy" id="103721"/>
    <lineage>
        <taxon>Bacteria</taxon>
        <taxon>Bacillati</taxon>
        <taxon>Actinomycetota</taxon>
        <taxon>Actinomycetes</taxon>
        <taxon>Pseudonocardiales</taxon>
        <taxon>Pseudonocardiaceae</taxon>
        <taxon>Actinosynnema</taxon>
    </lineage>
</organism>